<evidence type="ECO:0000313" key="5">
    <source>
        <dbReference type="Proteomes" id="UP000264006"/>
    </source>
</evidence>
<protein>
    <submittedName>
        <fullName evidence="4">EAL domain</fullName>
    </submittedName>
</protein>
<dbReference type="KEGG" id="euz:DVS28_a1927"/>
<keyword evidence="1" id="KW-0597">Phosphoprotein</keyword>
<dbReference type="SUPFAM" id="SSF52172">
    <property type="entry name" value="CheY-like"/>
    <property type="match status" value="1"/>
</dbReference>
<evidence type="ECO:0000256" key="1">
    <source>
        <dbReference type="PROSITE-ProRule" id="PRU00169"/>
    </source>
</evidence>
<dbReference type="PANTHER" id="PTHR33121:SF76">
    <property type="entry name" value="SIGNALING PROTEIN"/>
    <property type="match status" value="1"/>
</dbReference>
<feature type="domain" description="EAL" evidence="3">
    <location>
        <begin position="169"/>
        <end position="409"/>
    </location>
</feature>
<dbReference type="EMBL" id="CP031165">
    <property type="protein sequence ID" value="AXV06612.1"/>
    <property type="molecule type" value="Genomic_DNA"/>
</dbReference>
<dbReference type="InterPro" id="IPR001789">
    <property type="entry name" value="Sig_transdc_resp-reg_receiver"/>
</dbReference>
<organism evidence="4 5">
    <name type="scientific">Euzebya pacifica</name>
    <dbReference type="NCBI Taxonomy" id="1608957"/>
    <lineage>
        <taxon>Bacteria</taxon>
        <taxon>Bacillati</taxon>
        <taxon>Actinomycetota</taxon>
        <taxon>Nitriliruptoria</taxon>
        <taxon>Euzebyales</taxon>
    </lineage>
</organism>
<feature type="modified residue" description="4-aspartylphosphate" evidence="1">
    <location>
        <position position="72"/>
    </location>
</feature>
<dbReference type="Proteomes" id="UP000264006">
    <property type="component" value="Chromosome"/>
</dbReference>
<dbReference type="SMART" id="SM00448">
    <property type="entry name" value="REC"/>
    <property type="match status" value="1"/>
</dbReference>
<evidence type="ECO:0000259" key="2">
    <source>
        <dbReference type="PROSITE" id="PS50110"/>
    </source>
</evidence>
<dbReference type="InterPro" id="IPR050706">
    <property type="entry name" value="Cyclic-di-GMP_PDE-like"/>
</dbReference>
<dbReference type="RefSeq" id="WP_164710273.1">
    <property type="nucleotide sequence ID" value="NZ_CP031165.1"/>
</dbReference>
<sequence length="409" mass="44697">MAQSPSNRSVPLSLDAALLGSRVLVVDDEPDNVVLFEHMLATVGLTEVYGLQDAPRTMEVIRERSIDLVLLDLSMPGMDGYEVLDMVRSAQDPEDFLPVLVLTADPTSSARDAALHAGANDFLTRPVDMAEALLRIQNLLRIRRLHVVTAARNQELQAELSARAAAAKRRSKARRVRRALIDTILADNRLRMVFQPIMTVDEGTIVGVEALARIAHDPRRPPDVWFDEAEDVGLGLELELAAVRGALQELEHMGEGFMSINVSPRVARTTAFASVLREVDGNRIVVELTEHTRVHDESILQIELDDIRSLGVRLAVDDAGAGYAGLQRILGLSPDIVKLDIALIRGIDTDPARRALATAFVAFTDEIGAVLIAEGIETDAELETLRSLGVPWAQGYRLGRPGPLPHLRG</sequence>
<dbReference type="Pfam" id="PF00563">
    <property type="entry name" value="EAL"/>
    <property type="match status" value="1"/>
</dbReference>
<dbReference type="AlphaFoldDB" id="A0A346XWL5"/>
<keyword evidence="5" id="KW-1185">Reference proteome</keyword>
<feature type="domain" description="Response regulatory" evidence="2">
    <location>
        <begin position="22"/>
        <end position="140"/>
    </location>
</feature>
<gene>
    <name evidence="4" type="ORF">DVS28_a1927</name>
</gene>
<dbReference type="InterPro" id="IPR035919">
    <property type="entry name" value="EAL_sf"/>
</dbReference>
<dbReference type="PROSITE" id="PS50110">
    <property type="entry name" value="RESPONSE_REGULATORY"/>
    <property type="match status" value="1"/>
</dbReference>
<dbReference type="PROSITE" id="PS50883">
    <property type="entry name" value="EAL"/>
    <property type="match status" value="1"/>
</dbReference>
<evidence type="ECO:0000313" key="4">
    <source>
        <dbReference type="EMBL" id="AXV06612.1"/>
    </source>
</evidence>
<reference evidence="4 5" key="1">
    <citation type="submission" date="2018-09" db="EMBL/GenBank/DDBJ databases">
        <title>Complete genome sequence of Euzebya sp. DY32-46 isolated from seawater of Pacific Ocean.</title>
        <authorList>
            <person name="Xu L."/>
            <person name="Wu Y.-H."/>
            <person name="Xu X.-W."/>
        </authorList>
    </citation>
    <scope>NUCLEOTIDE SEQUENCE [LARGE SCALE GENOMIC DNA]</scope>
    <source>
        <strain evidence="4 5">DY32-46</strain>
    </source>
</reference>
<dbReference type="GO" id="GO:0000160">
    <property type="term" value="P:phosphorelay signal transduction system"/>
    <property type="evidence" value="ECO:0007669"/>
    <property type="project" value="InterPro"/>
</dbReference>
<evidence type="ECO:0000259" key="3">
    <source>
        <dbReference type="PROSITE" id="PS50883"/>
    </source>
</evidence>
<dbReference type="InterPro" id="IPR011006">
    <property type="entry name" value="CheY-like_superfamily"/>
</dbReference>
<dbReference type="Gene3D" id="3.20.20.450">
    <property type="entry name" value="EAL domain"/>
    <property type="match status" value="1"/>
</dbReference>
<dbReference type="SMART" id="SM00052">
    <property type="entry name" value="EAL"/>
    <property type="match status" value="1"/>
</dbReference>
<dbReference type="Gene3D" id="3.40.50.2300">
    <property type="match status" value="1"/>
</dbReference>
<dbReference type="CDD" id="cd01948">
    <property type="entry name" value="EAL"/>
    <property type="match status" value="1"/>
</dbReference>
<dbReference type="InterPro" id="IPR001633">
    <property type="entry name" value="EAL_dom"/>
</dbReference>
<proteinExistence type="predicted"/>
<name>A0A346XWL5_9ACTN</name>
<dbReference type="Pfam" id="PF00072">
    <property type="entry name" value="Response_reg"/>
    <property type="match status" value="1"/>
</dbReference>
<dbReference type="PANTHER" id="PTHR33121">
    <property type="entry name" value="CYCLIC DI-GMP PHOSPHODIESTERASE PDEF"/>
    <property type="match status" value="1"/>
</dbReference>
<dbReference type="SUPFAM" id="SSF141868">
    <property type="entry name" value="EAL domain-like"/>
    <property type="match status" value="1"/>
</dbReference>
<accession>A0A346XWL5</accession>
<dbReference type="GO" id="GO:0071111">
    <property type="term" value="F:cyclic-guanylate-specific phosphodiesterase activity"/>
    <property type="evidence" value="ECO:0007669"/>
    <property type="project" value="InterPro"/>
</dbReference>